<proteinExistence type="predicted"/>
<dbReference type="EnsemblPlants" id="Ma06_t24360.2">
    <property type="protein sequence ID" value="Ma06_p24360.2"/>
    <property type="gene ID" value="Ma06_g24360"/>
</dbReference>
<protein>
    <submittedName>
        <fullName evidence="1">(wild Malaysian banana) hypothetical protein</fullName>
    </submittedName>
</protein>
<evidence type="ECO:0000313" key="3">
    <source>
        <dbReference type="Proteomes" id="UP000012960"/>
    </source>
</evidence>
<accession>A0A804JJW5</accession>
<dbReference type="Gramene" id="Ma06_t24360.2">
    <property type="protein sequence ID" value="Ma06_p24360.2"/>
    <property type="gene ID" value="Ma06_g24360"/>
</dbReference>
<dbReference type="AlphaFoldDB" id="A0A804JJW5"/>
<evidence type="ECO:0000313" key="1">
    <source>
        <dbReference type="EMBL" id="CAG1847312.1"/>
    </source>
</evidence>
<organism evidence="2 3">
    <name type="scientific">Musa acuminata subsp. malaccensis</name>
    <name type="common">Wild banana</name>
    <name type="synonym">Musa malaccensis</name>
    <dbReference type="NCBI Taxonomy" id="214687"/>
    <lineage>
        <taxon>Eukaryota</taxon>
        <taxon>Viridiplantae</taxon>
        <taxon>Streptophyta</taxon>
        <taxon>Embryophyta</taxon>
        <taxon>Tracheophyta</taxon>
        <taxon>Spermatophyta</taxon>
        <taxon>Magnoliopsida</taxon>
        <taxon>Liliopsida</taxon>
        <taxon>Zingiberales</taxon>
        <taxon>Musaceae</taxon>
        <taxon>Musa</taxon>
    </lineage>
</organism>
<dbReference type="OMA" id="RADRSQW"/>
<dbReference type="PANTHER" id="PTHR48167:SF2">
    <property type="entry name" value="EXPRESSED PROTEIN"/>
    <property type="match status" value="1"/>
</dbReference>
<gene>
    <name evidence="1" type="ORF">GSMUA_171070.1</name>
</gene>
<dbReference type="Gramene" id="Ma06_t24360.1">
    <property type="protein sequence ID" value="Ma06_p24360.1"/>
    <property type="gene ID" value="Ma06_g24360"/>
</dbReference>
<evidence type="ECO:0000313" key="2">
    <source>
        <dbReference type="EnsemblPlants" id="Ma06_p24360.1"/>
    </source>
</evidence>
<dbReference type="FunCoup" id="A0A804JJW5">
    <property type="interactions" value="3127"/>
</dbReference>
<dbReference type="EnsemblPlants" id="Ma06_t24360.1">
    <property type="protein sequence ID" value="Ma06_p24360.1"/>
    <property type="gene ID" value="Ma06_g24360"/>
</dbReference>
<reference evidence="2" key="2">
    <citation type="submission" date="2021-05" db="UniProtKB">
        <authorList>
            <consortium name="EnsemblPlants"/>
        </authorList>
    </citation>
    <scope>IDENTIFICATION</scope>
    <source>
        <strain evidence="2">subsp. malaccensis</strain>
    </source>
</reference>
<dbReference type="OrthoDB" id="2013327at2759"/>
<keyword evidence="3" id="KW-1185">Reference proteome</keyword>
<reference evidence="1" key="1">
    <citation type="submission" date="2021-03" db="EMBL/GenBank/DDBJ databases">
        <authorList>
            <consortium name="Genoscope - CEA"/>
            <person name="William W."/>
        </authorList>
    </citation>
    <scope>NUCLEOTIDE SEQUENCE</scope>
    <source>
        <strain evidence="1">Doubled-haploid Pahang</strain>
    </source>
</reference>
<dbReference type="PANTHER" id="PTHR48167">
    <property type="entry name" value="EXPRESSED PROTEIN"/>
    <property type="match status" value="1"/>
</dbReference>
<name>A0A804JJW5_MUSAM</name>
<dbReference type="Proteomes" id="UP000012960">
    <property type="component" value="Unplaced"/>
</dbReference>
<dbReference type="EMBL" id="HG996471">
    <property type="protein sequence ID" value="CAG1847312.1"/>
    <property type="molecule type" value="Genomic_DNA"/>
</dbReference>
<sequence>MAASKLFFLKSALRSRISPQNHPLIRMVQLRRLSTEGEKPQDASEDPFLRSSEEGLVFGKLTGTGRNALKTDVIHFFEGCNLSTTDIKVEYNKAYNPLGMLLQFSSRSSFDMAVRQTVRKGRLYKLEKVDRSHWDFTTSYDGKAVLLQGIPRNALQEDIERFLNGCNFDPSRFQTFVRQGFPDPIRVSLVHFPTRIDAMNAICWKNRSFCLNNPITMRVLQ</sequence>